<evidence type="ECO:0000259" key="1">
    <source>
        <dbReference type="Pfam" id="PF00534"/>
    </source>
</evidence>
<dbReference type="SUPFAM" id="SSF53756">
    <property type="entry name" value="UDP-Glycosyltransferase/glycogen phosphorylase"/>
    <property type="match status" value="1"/>
</dbReference>
<dbReference type="Pfam" id="PF13439">
    <property type="entry name" value="Glyco_transf_4"/>
    <property type="match status" value="1"/>
</dbReference>
<dbReference type="InterPro" id="IPR050194">
    <property type="entry name" value="Glycosyltransferase_grp1"/>
</dbReference>
<sequence length="369" mass="42171">MNKVLFANTSFLPAIGGVENSIRSLIKVFSEAGWECHLITKELDSKYTKSNVKISYYNNNNVISNRGVFRVLLRIFDLYKFDVVIVRHHLLAFLIAFLYKDYIYVIPGIYEFQNIQENKGIISRLKFWIHVWIQRHVIKNCKNNVVFSSEMHDQVRSFNKICPLLKFKPGADEQRFYRLADTKRQKIRQECGYNDSDIVIFGIGRLVDVKNFKLVIESLVHLPNHFKLLLAGEGPDKVLLEAHASALGLSERINFYGKASQPEQLYGSVNIFCLPSTYEPFGQVLLEAAFSSLPIIAIDSDLSGINTATKEVFSAYNDLVFFAENDPCSYALQIIEASKKLPDADIVDKFKSDYSWATLRDNLILLGNK</sequence>
<evidence type="ECO:0000313" key="4">
    <source>
        <dbReference type="Proteomes" id="UP000527352"/>
    </source>
</evidence>
<comment type="caution">
    <text evidence="3">The sequence shown here is derived from an EMBL/GenBank/DDBJ whole genome shotgun (WGS) entry which is preliminary data.</text>
</comment>
<dbReference type="Proteomes" id="UP000527352">
    <property type="component" value="Unassembled WGS sequence"/>
</dbReference>
<dbReference type="EMBL" id="JABAEB010000004">
    <property type="protein sequence ID" value="NLQ22801.1"/>
    <property type="molecule type" value="Genomic_DNA"/>
</dbReference>
<dbReference type="Pfam" id="PF00534">
    <property type="entry name" value="Glycos_transf_1"/>
    <property type="match status" value="1"/>
</dbReference>
<gene>
    <name evidence="3" type="ORF">HGO26_07900</name>
</gene>
<accession>A0ABX1KMH0</accession>
<dbReference type="PANTHER" id="PTHR45947">
    <property type="entry name" value="SULFOQUINOVOSYL TRANSFERASE SQD2"/>
    <property type="match status" value="1"/>
</dbReference>
<protein>
    <submittedName>
        <fullName evidence="3">Glycosyltransferase family 4 protein</fullName>
    </submittedName>
</protein>
<dbReference type="CDD" id="cd03801">
    <property type="entry name" value="GT4_PimA-like"/>
    <property type="match status" value="1"/>
</dbReference>
<keyword evidence="4" id="KW-1185">Reference proteome</keyword>
<dbReference type="InterPro" id="IPR028098">
    <property type="entry name" value="Glyco_trans_4-like_N"/>
</dbReference>
<name>A0ABX1KMH0_9GAMM</name>
<dbReference type="Gene3D" id="3.40.50.2000">
    <property type="entry name" value="Glycogen Phosphorylase B"/>
    <property type="match status" value="2"/>
</dbReference>
<dbReference type="InterPro" id="IPR001296">
    <property type="entry name" value="Glyco_trans_1"/>
</dbReference>
<evidence type="ECO:0000259" key="2">
    <source>
        <dbReference type="Pfam" id="PF13439"/>
    </source>
</evidence>
<proteinExistence type="predicted"/>
<evidence type="ECO:0000313" key="3">
    <source>
        <dbReference type="EMBL" id="NLQ22801.1"/>
    </source>
</evidence>
<reference evidence="3 4" key="1">
    <citation type="submission" date="2020-04" db="EMBL/GenBank/DDBJ databases">
        <title>The first description of lens atrophy caused by putative novel Shewanella sp. that is a new emerging pathogen for cultured rainbow trout?</title>
        <authorList>
            <person name="Saticioglu I.B."/>
            <person name="Duman M."/>
            <person name="Altun S."/>
        </authorList>
    </citation>
    <scope>NUCLEOTIDE SEQUENCE [LARGE SCALE GENOMIC DNA]</scope>
    <source>
        <strain evidence="3 4">S-1</strain>
    </source>
</reference>
<feature type="domain" description="Glycosyltransferase subfamily 4-like N-terminal" evidence="2">
    <location>
        <begin position="15"/>
        <end position="158"/>
    </location>
</feature>
<organism evidence="3 4">
    <name type="scientific">Shewanella oncorhynchi</name>
    <dbReference type="NCBI Taxonomy" id="2726434"/>
    <lineage>
        <taxon>Bacteria</taxon>
        <taxon>Pseudomonadati</taxon>
        <taxon>Pseudomonadota</taxon>
        <taxon>Gammaproteobacteria</taxon>
        <taxon>Alteromonadales</taxon>
        <taxon>Shewanellaceae</taxon>
        <taxon>Shewanella</taxon>
    </lineage>
</organism>
<dbReference type="PANTHER" id="PTHR45947:SF3">
    <property type="entry name" value="SULFOQUINOVOSYL TRANSFERASE SQD2"/>
    <property type="match status" value="1"/>
</dbReference>
<feature type="domain" description="Glycosyl transferase family 1" evidence="1">
    <location>
        <begin position="184"/>
        <end position="337"/>
    </location>
</feature>
<dbReference type="RefSeq" id="WP_168824402.1">
    <property type="nucleotide sequence ID" value="NZ_JABAEB010000004.1"/>
</dbReference>